<proteinExistence type="predicted"/>
<dbReference type="EMBL" id="JACVVK020000543">
    <property type="protein sequence ID" value="KAK7466844.1"/>
    <property type="molecule type" value="Genomic_DNA"/>
</dbReference>
<evidence type="ECO:0000313" key="2">
    <source>
        <dbReference type="EMBL" id="KAK7466844.1"/>
    </source>
</evidence>
<evidence type="ECO:0000313" key="3">
    <source>
        <dbReference type="Proteomes" id="UP001519460"/>
    </source>
</evidence>
<name>A0ABD0J9R2_9CAEN</name>
<gene>
    <name evidence="2" type="ORF">BaRGS_00037059</name>
</gene>
<dbReference type="AlphaFoldDB" id="A0ABD0J9R2"/>
<feature type="compositionally biased region" description="Basic and acidic residues" evidence="1">
    <location>
        <begin position="34"/>
        <end position="44"/>
    </location>
</feature>
<protein>
    <submittedName>
        <fullName evidence="2">Uncharacterized protein</fullName>
    </submittedName>
</protein>
<feature type="region of interest" description="Disordered" evidence="1">
    <location>
        <begin position="32"/>
        <end position="53"/>
    </location>
</feature>
<comment type="caution">
    <text evidence="2">The sequence shown here is derived from an EMBL/GenBank/DDBJ whole genome shotgun (WGS) entry which is preliminary data.</text>
</comment>
<reference evidence="2 3" key="1">
    <citation type="journal article" date="2023" name="Sci. Data">
        <title>Genome assembly of the Korean intertidal mud-creeper Batillaria attramentaria.</title>
        <authorList>
            <person name="Patra A.K."/>
            <person name="Ho P.T."/>
            <person name="Jun S."/>
            <person name="Lee S.J."/>
            <person name="Kim Y."/>
            <person name="Won Y.J."/>
        </authorList>
    </citation>
    <scope>NUCLEOTIDE SEQUENCE [LARGE SCALE GENOMIC DNA]</scope>
    <source>
        <strain evidence="2">Wonlab-2016</strain>
    </source>
</reference>
<feature type="non-terminal residue" evidence="2">
    <location>
        <position position="1"/>
    </location>
</feature>
<dbReference type="Proteomes" id="UP001519460">
    <property type="component" value="Unassembled WGS sequence"/>
</dbReference>
<evidence type="ECO:0000256" key="1">
    <source>
        <dbReference type="SAM" id="MobiDB-lite"/>
    </source>
</evidence>
<keyword evidence="3" id="KW-1185">Reference proteome</keyword>
<accession>A0ABD0J9R2</accession>
<organism evidence="2 3">
    <name type="scientific">Batillaria attramentaria</name>
    <dbReference type="NCBI Taxonomy" id="370345"/>
    <lineage>
        <taxon>Eukaryota</taxon>
        <taxon>Metazoa</taxon>
        <taxon>Spiralia</taxon>
        <taxon>Lophotrochozoa</taxon>
        <taxon>Mollusca</taxon>
        <taxon>Gastropoda</taxon>
        <taxon>Caenogastropoda</taxon>
        <taxon>Sorbeoconcha</taxon>
        <taxon>Cerithioidea</taxon>
        <taxon>Batillariidae</taxon>
        <taxon>Batillaria</taxon>
    </lineage>
</organism>
<sequence>NDERHQDQKPNTGWTVSELGIVRHNKRNLQGRALTERSTEDGHSEVQYVTEPG</sequence>